<protein>
    <submittedName>
        <fullName evidence="1">Uncharacterized protein</fullName>
    </submittedName>
</protein>
<reference evidence="1" key="1">
    <citation type="submission" date="2021-01" db="EMBL/GenBank/DDBJ databases">
        <authorList>
            <person name="Corre E."/>
            <person name="Pelletier E."/>
            <person name="Niang G."/>
            <person name="Scheremetjew M."/>
            <person name="Finn R."/>
            <person name="Kale V."/>
            <person name="Holt S."/>
            <person name="Cochrane G."/>
            <person name="Meng A."/>
            <person name="Brown T."/>
            <person name="Cohen L."/>
        </authorList>
    </citation>
    <scope>NUCLEOTIDE SEQUENCE</scope>
    <source>
        <strain evidence="1">CT5</strain>
    </source>
</reference>
<dbReference type="Gene3D" id="1.20.920.20">
    <property type="match status" value="1"/>
</dbReference>
<dbReference type="AlphaFoldDB" id="A0A7S3NWN5"/>
<proteinExistence type="predicted"/>
<dbReference type="EMBL" id="HBIK01019899">
    <property type="protein sequence ID" value="CAE0384460.1"/>
    <property type="molecule type" value="Transcribed_RNA"/>
</dbReference>
<organism evidence="1">
    <name type="scientific">Euplotes crassus</name>
    <dbReference type="NCBI Taxonomy" id="5936"/>
    <lineage>
        <taxon>Eukaryota</taxon>
        <taxon>Sar</taxon>
        <taxon>Alveolata</taxon>
        <taxon>Ciliophora</taxon>
        <taxon>Intramacronucleata</taxon>
        <taxon>Spirotrichea</taxon>
        <taxon>Hypotrichia</taxon>
        <taxon>Euplotida</taxon>
        <taxon>Euplotidae</taxon>
        <taxon>Moneuplotes</taxon>
    </lineage>
</organism>
<evidence type="ECO:0000313" key="1">
    <source>
        <dbReference type="EMBL" id="CAE0384460.1"/>
    </source>
</evidence>
<sequence length="128" mass="14910">MDSYKIDFNEEDISFLSSLPCPPVVVTKVFTSVMVAFKQKETAWKDIKAFIKKKKFSQSLLDYDINQLSFPMLKKIYNHVKDLNEEGVKDVTEIILSIYLWIKKIVNIRIVKALENSEPVPVLKKKKK</sequence>
<name>A0A7S3NWN5_EUPCR</name>
<gene>
    <name evidence="1" type="ORF">ECRA1380_LOCUS9423</name>
</gene>
<accession>A0A7S3NWN5</accession>